<evidence type="ECO:0000259" key="8">
    <source>
        <dbReference type="Pfam" id="PF08281"/>
    </source>
</evidence>
<dbReference type="InterPro" id="IPR013249">
    <property type="entry name" value="RNA_pol_sigma70_r4_t2"/>
</dbReference>
<dbReference type="GO" id="GO:0016987">
    <property type="term" value="F:sigma factor activity"/>
    <property type="evidence" value="ECO:0007669"/>
    <property type="project" value="UniProtKB-KW"/>
</dbReference>
<dbReference type="InterPro" id="IPR013324">
    <property type="entry name" value="RNA_pol_sigma_r3/r4-like"/>
</dbReference>
<name>A0A2W5VLG3_9CAUL</name>
<comment type="caution">
    <text evidence="9">The sequence shown here is derived from an EMBL/GenBank/DDBJ whole genome shotgun (WGS) entry which is preliminary data.</text>
</comment>
<dbReference type="Pfam" id="PF08281">
    <property type="entry name" value="Sigma70_r4_2"/>
    <property type="match status" value="1"/>
</dbReference>
<keyword evidence="2 6" id="KW-0805">Transcription regulation</keyword>
<dbReference type="AlphaFoldDB" id="A0A2W5VLG3"/>
<dbReference type="InterPro" id="IPR014284">
    <property type="entry name" value="RNA_pol_sigma-70_dom"/>
</dbReference>
<dbReference type="CDD" id="cd06171">
    <property type="entry name" value="Sigma70_r4"/>
    <property type="match status" value="1"/>
</dbReference>
<dbReference type="EMBL" id="QFQZ01000008">
    <property type="protein sequence ID" value="PZR36185.1"/>
    <property type="molecule type" value="Genomic_DNA"/>
</dbReference>
<protein>
    <recommendedName>
        <fullName evidence="6">RNA polymerase sigma factor</fullName>
    </recommendedName>
</protein>
<dbReference type="Gene3D" id="1.10.1740.10">
    <property type="match status" value="1"/>
</dbReference>
<reference evidence="9 10" key="1">
    <citation type="submission" date="2017-08" db="EMBL/GenBank/DDBJ databases">
        <title>Infants hospitalized years apart are colonized by the same room-sourced microbial strains.</title>
        <authorList>
            <person name="Brooks B."/>
            <person name="Olm M.R."/>
            <person name="Firek B.A."/>
            <person name="Baker R."/>
            <person name="Thomas B.C."/>
            <person name="Morowitz M.J."/>
            <person name="Banfield J.F."/>
        </authorList>
    </citation>
    <scope>NUCLEOTIDE SEQUENCE [LARGE SCALE GENOMIC DNA]</scope>
    <source>
        <strain evidence="9">S2_003_000_R2_4</strain>
    </source>
</reference>
<dbReference type="Gene3D" id="1.10.10.10">
    <property type="entry name" value="Winged helix-like DNA-binding domain superfamily/Winged helix DNA-binding domain"/>
    <property type="match status" value="1"/>
</dbReference>
<gene>
    <name evidence="9" type="ORF">DI526_04310</name>
</gene>
<evidence type="ECO:0000259" key="7">
    <source>
        <dbReference type="Pfam" id="PF04542"/>
    </source>
</evidence>
<dbReference type="PANTHER" id="PTHR43133:SF25">
    <property type="entry name" value="RNA POLYMERASE SIGMA FACTOR RFAY-RELATED"/>
    <property type="match status" value="1"/>
</dbReference>
<dbReference type="NCBIfam" id="TIGR02937">
    <property type="entry name" value="sigma70-ECF"/>
    <property type="match status" value="1"/>
</dbReference>
<dbReference type="Proteomes" id="UP000249393">
    <property type="component" value="Unassembled WGS sequence"/>
</dbReference>
<evidence type="ECO:0000256" key="2">
    <source>
        <dbReference type="ARBA" id="ARBA00023015"/>
    </source>
</evidence>
<dbReference type="InterPro" id="IPR039425">
    <property type="entry name" value="RNA_pol_sigma-70-like"/>
</dbReference>
<feature type="domain" description="RNA polymerase sigma factor 70 region 4 type 2" evidence="8">
    <location>
        <begin position="111"/>
        <end position="163"/>
    </location>
</feature>
<dbReference type="InterPro" id="IPR007627">
    <property type="entry name" value="RNA_pol_sigma70_r2"/>
</dbReference>
<evidence type="ECO:0000256" key="6">
    <source>
        <dbReference type="RuleBase" id="RU000716"/>
    </source>
</evidence>
<evidence type="ECO:0000313" key="10">
    <source>
        <dbReference type="Proteomes" id="UP000249393"/>
    </source>
</evidence>
<keyword evidence="4 6" id="KW-0238">DNA-binding</keyword>
<proteinExistence type="inferred from homology"/>
<evidence type="ECO:0000256" key="1">
    <source>
        <dbReference type="ARBA" id="ARBA00010641"/>
    </source>
</evidence>
<feature type="domain" description="RNA polymerase sigma-70 region 2" evidence="7">
    <location>
        <begin position="29"/>
        <end position="85"/>
    </location>
</feature>
<dbReference type="PANTHER" id="PTHR43133">
    <property type="entry name" value="RNA POLYMERASE ECF-TYPE SIGMA FACTO"/>
    <property type="match status" value="1"/>
</dbReference>
<dbReference type="GO" id="GO:0006352">
    <property type="term" value="P:DNA-templated transcription initiation"/>
    <property type="evidence" value="ECO:0007669"/>
    <property type="project" value="InterPro"/>
</dbReference>
<evidence type="ECO:0000313" key="9">
    <source>
        <dbReference type="EMBL" id="PZR36185.1"/>
    </source>
</evidence>
<keyword evidence="3 6" id="KW-0731">Sigma factor</keyword>
<dbReference type="InterPro" id="IPR036388">
    <property type="entry name" value="WH-like_DNA-bd_sf"/>
</dbReference>
<dbReference type="RefSeq" id="WP_304274487.1">
    <property type="nucleotide sequence ID" value="NZ_QFQZ01000008.1"/>
</dbReference>
<dbReference type="PROSITE" id="PS01063">
    <property type="entry name" value="SIGMA70_ECF"/>
    <property type="match status" value="1"/>
</dbReference>
<accession>A0A2W5VLG3</accession>
<sequence>MDAALVKQARAGSQAAFARLVAIHEKPLRGFLRKSGWIDADDIAQEAFVAAWAGLHRLRDNDGFRAWLYGVAWKKALSQRRGTQRAAARDEAWRGEQELEAAAGVGAEDRLALEKALATLPEDQRACVTLCLGQGWSHAEAAEALGLPLGTVKSHVTRGRERLLSVLGGAS</sequence>
<organism evidence="9 10">
    <name type="scientific">Caulobacter segnis</name>
    <dbReference type="NCBI Taxonomy" id="88688"/>
    <lineage>
        <taxon>Bacteria</taxon>
        <taxon>Pseudomonadati</taxon>
        <taxon>Pseudomonadota</taxon>
        <taxon>Alphaproteobacteria</taxon>
        <taxon>Caulobacterales</taxon>
        <taxon>Caulobacteraceae</taxon>
        <taxon>Caulobacter</taxon>
    </lineage>
</organism>
<dbReference type="SUPFAM" id="SSF88946">
    <property type="entry name" value="Sigma2 domain of RNA polymerase sigma factors"/>
    <property type="match status" value="1"/>
</dbReference>
<dbReference type="InterPro" id="IPR000838">
    <property type="entry name" value="RNA_pol_sigma70_ECF_CS"/>
</dbReference>
<dbReference type="InterPro" id="IPR013325">
    <property type="entry name" value="RNA_pol_sigma_r2"/>
</dbReference>
<evidence type="ECO:0000256" key="3">
    <source>
        <dbReference type="ARBA" id="ARBA00023082"/>
    </source>
</evidence>
<keyword evidence="5 6" id="KW-0804">Transcription</keyword>
<dbReference type="Pfam" id="PF04542">
    <property type="entry name" value="Sigma70_r2"/>
    <property type="match status" value="1"/>
</dbReference>
<dbReference type="GO" id="GO:0003677">
    <property type="term" value="F:DNA binding"/>
    <property type="evidence" value="ECO:0007669"/>
    <property type="project" value="UniProtKB-KW"/>
</dbReference>
<comment type="similarity">
    <text evidence="1 6">Belongs to the sigma-70 factor family. ECF subfamily.</text>
</comment>
<dbReference type="SUPFAM" id="SSF88659">
    <property type="entry name" value="Sigma3 and sigma4 domains of RNA polymerase sigma factors"/>
    <property type="match status" value="1"/>
</dbReference>
<evidence type="ECO:0000256" key="5">
    <source>
        <dbReference type="ARBA" id="ARBA00023163"/>
    </source>
</evidence>
<evidence type="ECO:0000256" key="4">
    <source>
        <dbReference type="ARBA" id="ARBA00023125"/>
    </source>
</evidence>